<gene>
    <name evidence="5" type="ORF">PG996_005259</name>
</gene>
<dbReference type="InterPro" id="IPR036322">
    <property type="entry name" value="WD40_repeat_dom_sf"/>
</dbReference>
<comment type="caution">
    <text evidence="5">The sequence shown here is derived from an EMBL/GenBank/DDBJ whole genome shotgun (WGS) entry which is preliminary data.</text>
</comment>
<dbReference type="InterPro" id="IPR015943">
    <property type="entry name" value="WD40/YVTN_repeat-like_dom_sf"/>
</dbReference>
<evidence type="ECO:0000313" key="5">
    <source>
        <dbReference type="EMBL" id="KAK8071911.1"/>
    </source>
</evidence>
<dbReference type="EMBL" id="JAQQWM010000003">
    <property type="protein sequence ID" value="KAK8071911.1"/>
    <property type="molecule type" value="Genomic_DNA"/>
</dbReference>
<feature type="repeat" description="WD" evidence="3">
    <location>
        <begin position="609"/>
        <end position="650"/>
    </location>
</feature>
<evidence type="ECO:0000256" key="1">
    <source>
        <dbReference type="ARBA" id="ARBA00022574"/>
    </source>
</evidence>
<keyword evidence="6" id="KW-1185">Reference proteome</keyword>
<feature type="domain" description="Nephrocystin 3-like N-terminal" evidence="4">
    <location>
        <begin position="108"/>
        <end position="213"/>
    </location>
</feature>
<dbReference type="Pfam" id="PF00400">
    <property type="entry name" value="WD40"/>
    <property type="match status" value="3"/>
</dbReference>
<dbReference type="PROSITE" id="PS50294">
    <property type="entry name" value="WD_REPEATS_REGION"/>
    <property type="match status" value="3"/>
</dbReference>
<dbReference type="SUPFAM" id="SSF50978">
    <property type="entry name" value="WD40 repeat-like"/>
    <property type="match status" value="1"/>
</dbReference>
<dbReference type="PRINTS" id="PR00320">
    <property type="entry name" value="GPROTEINBRPT"/>
</dbReference>
<evidence type="ECO:0000313" key="6">
    <source>
        <dbReference type="Proteomes" id="UP001446871"/>
    </source>
</evidence>
<feature type="repeat" description="WD" evidence="3">
    <location>
        <begin position="651"/>
        <end position="692"/>
    </location>
</feature>
<dbReference type="SMART" id="SM00320">
    <property type="entry name" value="WD40"/>
    <property type="match status" value="3"/>
</dbReference>
<reference evidence="5 6" key="1">
    <citation type="submission" date="2023-01" db="EMBL/GenBank/DDBJ databases">
        <title>Analysis of 21 Apiospora genomes using comparative genomics revels a genus with tremendous synthesis potential of carbohydrate active enzymes and secondary metabolites.</title>
        <authorList>
            <person name="Sorensen T."/>
        </authorList>
    </citation>
    <scope>NUCLEOTIDE SEQUENCE [LARGE SCALE GENOMIC DNA]</scope>
    <source>
        <strain evidence="5 6">CBS 83171</strain>
    </source>
</reference>
<dbReference type="InterPro" id="IPR020472">
    <property type="entry name" value="WD40_PAC1"/>
</dbReference>
<name>A0ABR1VL03_9PEZI</name>
<dbReference type="CDD" id="cd00200">
    <property type="entry name" value="WD40"/>
    <property type="match status" value="1"/>
</dbReference>
<evidence type="ECO:0000256" key="2">
    <source>
        <dbReference type="ARBA" id="ARBA00022737"/>
    </source>
</evidence>
<feature type="repeat" description="WD" evidence="3">
    <location>
        <begin position="567"/>
        <end position="608"/>
    </location>
</feature>
<proteinExistence type="predicted"/>
<dbReference type="PROSITE" id="PS50082">
    <property type="entry name" value="WD_REPEATS_2"/>
    <property type="match status" value="3"/>
</dbReference>
<evidence type="ECO:0000259" key="4">
    <source>
        <dbReference type="Pfam" id="PF24883"/>
    </source>
</evidence>
<evidence type="ECO:0000256" key="3">
    <source>
        <dbReference type="PROSITE-ProRule" id="PRU00221"/>
    </source>
</evidence>
<dbReference type="PANTHER" id="PTHR19848:SF8">
    <property type="entry name" value="F-BOX AND WD REPEAT DOMAIN CONTAINING 7"/>
    <property type="match status" value="1"/>
</dbReference>
<dbReference type="Gene3D" id="2.130.10.10">
    <property type="entry name" value="YVTN repeat-like/Quinoprotein amine dehydrogenase"/>
    <property type="match status" value="2"/>
</dbReference>
<keyword evidence="2" id="KW-0677">Repeat</keyword>
<keyword evidence="1 3" id="KW-0853">WD repeat</keyword>
<dbReference type="Pfam" id="PF24883">
    <property type="entry name" value="NPHP3_N"/>
    <property type="match status" value="1"/>
</dbReference>
<protein>
    <recommendedName>
        <fullName evidence="4">Nephrocystin 3-like N-terminal domain-containing protein</fullName>
    </recommendedName>
</protein>
<dbReference type="InterPro" id="IPR056884">
    <property type="entry name" value="NPHP3-like_N"/>
</dbReference>
<organism evidence="5 6">
    <name type="scientific">Apiospora saccharicola</name>
    <dbReference type="NCBI Taxonomy" id="335842"/>
    <lineage>
        <taxon>Eukaryota</taxon>
        <taxon>Fungi</taxon>
        <taxon>Dikarya</taxon>
        <taxon>Ascomycota</taxon>
        <taxon>Pezizomycotina</taxon>
        <taxon>Sordariomycetes</taxon>
        <taxon>Xylariomycetidae</taxon>
        <taxon>Amphisphaeriales</taxon>
        <taxon>Apiosporaceae</taxon>
        <taxon>Apiospora</taxon>
    </lineage>
</organism>
<sequence>MLHIEHTSARDGGQSAAGIFHGTVNFGTSDKSRSTGLNDILESLPTAANAPFNAYQRQHDPICLPNTRTDLLRDIYNWVERQDDRCIFWLKGWAASSSRAGGGDVGHAAKFVTSIASQLANNIPALDQHICNAIQERRDITQQSLLDQWRQLIIRPLSKLNEKGGNEYQPYYIIVIDALDECENKNNIQTIIAFLAEIRSLETVRLRVFLTSRPEVSIRKSFNRLDTQHRDFVLHNISSSIVDGDIYLFFQHHFKLIREDRGLDDDWPVKEALQRLIETAGGLFIWAATACRYIDDGRTLAKKRLQTLLKGSIVVLLTPLSTSSLQSLLGETDLSVDEVLNDFHAILDIPQTDDSPLRLHHPSFRDFLLDNERCKDESLWVDEKQAHRRLADSCIRLMSKSLKPDICGVGAPGTLISDIENSRIERCLPRAVQYACRYWVEHLLRSAVQLHEGDSIDSFLREHFLHWIEALSWIGKVPEGVHAIASLESTASSGFHSRLSSFLYDAKRFILYSRAGIEQAPLQTYSSALIFAPRQSVIRRQFENIIQRWIRQPPRVEQQWNPLLQTLEGHEDWVRSVAFSPDGKTLASASDDKTVKLWDAGSGALLQTLEGHKEEVRSVAFSPDGKTLASASRDETVKLWDAGSGALLQTLEGHEDWVRSVAFSPDGKTLASASGDRTVKLWDAGSGALTPDARGPQDAPYRVFCRIKCVLNDFHRGSMGASSYGADPLAAVRPSAIYICRAR</sequence>
<dbReference type="PANTHER" id="PTHR19848">
    <property type="entry name" value="WD40 REPEAT PROTEIN"/>
    <property type="match status" value="1"/>
</dbReference>
<dbReference type="InterPro" id="IPR001680">
    <property type="entry name" value="WD40_rpt"/>
</dbReference>
<accession>A0ABR1VL03</accession>
<dbReference type="Proteomes" id="UP001446871">
    <property type="component" value="Unassembled WGS sequence"/>
</dbReference>